<dbReference type="InterPro" id="IPR050275">
    <property type="entry name" value="PGM_Phosphatase"/>
</dbReference>
<dbReference type="PANTHER" id="PTHR48100:SF59">
    <property type="entry name" value="ADENOSYLCOBALAMIN_ALPHA-RIBAZOLE PHOSPHATASE"/>
    <property type="match status" value="1"/>
</dbReference>
<evidence type="ECO:0000313" key="2">
    <source>
        <dbReference type="Proteomes" id="UP000184386"/>
    </source>
</evidence>
<dbReference type="SMART" id="SM00855">
    <property type="entry name" value="PGAM"/>
    <property type="match status" value="1"/>
</dbReference>
<dbReference type="AlphaFoldDB" id="A0A1M6RRJ1"/>
<dbReference type="InterPro" id="IPR013078">
    <property type="entry name" value="His_Pase_superF_clade-1"/>
</dbReference>
<dbReference type="CDD" id="cd07067">
    <property type="entry name" value="HP_PGM_like"/>
    <property type="match status" value="1"/>
</dbReference>
<dbReference type="Proteomes" id="UP000184386">
    <property type="component" value="Unassembled WGS sequence"/>
</dbReference>
<accession>A0A1M6RRJ1</accession>
<dbReference type="RefSeq" id="WP_073275916.1">
    <property type="nucleotide sequence ID" value="NZ_FRAC01000011.1"/>
</dbReference>
<sequence length="185" mass="20845">MKIIFVRHGEPDKTYVDEKGFIGLGRDMAPLTDTGIAQAKEASGSPLLHGGQIIISSPYTRALYTAAIISKNIGLDILVEVDLHEFFPDKTFMVKGEEENSLLHQDFIKCMGEYPKGETRKWETISEIILRTKPVMDKYYDLGYEKIIVVAHGGVIRRYTGIGVIAYGGVLEMEYDKNFQCYGWV</sequence>
<organism evidence="1 2">
    <name type="scientific">Anaerocolumna jejuensis DSM 15929</name>
    <dbReference type="NCBI Taxonomy" id="1121322"/>
    <lineage>
        <taxon>Bacteria</taxon>
        <taxon>Bacillati</taxon>
        <taxon>Bacillota</taxon>
        <taxon>Clostridia</taxon>
        <taxon>Lachnospirales</taxon>
        <taxon>Lachnospiraceae</taxon>
        <taxon>Anaerocolumna</taxon>
    </lineage>
</organism>
<keyword evidence="2" id="KW-1185">Reference proteome</keyword>
<dbReference type="InterPro" id="IPR029033">
    <property type="entry name" value="His_PPase_superfam"/>
</dbReference>
<dbReference type="Gene3D" id="3.40.50.1240">
    <property type="entry name" value="Phosphoglycerate mutase-like"/>
    <property type="match status" value="1"/>
</dbReference>
<dbReference type="GO" id="GO:0016791">
    <property type="term" value="F:phosphatase activity"/>
    <property type="evidence" value="ECO:0007669"/>
    <property type="project" value="TreeGrafter"/>
</dbReference>
<dbReference type="OrthoDB" id="9782128at2"/>
<proteinExistence type="predicted"/>
<name>A0A1M6RRJ1_9FIRM</name>
<evidence type="ECO:0000313" key="1">
    <source>
        <dbReference type="EMBL" id="SHK34968.1"/>
    </source>
</evidence>
<dbReference type="STRING" id="1121322.SAMN02745136_02267"/>
<protein>
    <submittedName>
        <fullName evidence="1">Broad specificity phosphatase PhoE</fullName>
    </submittedName>
</protein>
<dbReference type="SUPFAM" id="SSF53254">
    <property type="entry name" value="Phosphoglycerate mutase-like"/>
    <property type="match status" value="1"/>
</dbReference>
<dbReference type="EMBL" id="FRAC01000011">
    <property type="protein sequence ID" value="SHK34968.1"/>
    <property type="molecule type" value="Genomic_DNA"/>
</dbReference>
<gene>
    <name evidence="1" type="ORF">SAMN02745136_02267</name>
</gene>
<dbReference type="PANTHER" id="PTHR48100">
    <property type="entry name" value="BROAD-SPECIFICITY PHOSPHATASE YOR283W-RELATED"/>
    <property type="match status" value="1"/>
</dbReference>
<reference evidence="1 2" key="1">
    <citation type="submission" date="2016-11" db="EMBL/GenBank/DDBJ databases">
        <authorList>
            <person name="Jaros S."/>
            <person name="Januszkiewicz K."/>
            <person name="Wedrychowicz H."/>
        </authorList>
    </citation>
    <scope>NUCLEOTIDE SEQUENCE [LARGE SCALE GENOMIC DNA]</scope>
    <source>
        <strain evidence="1 2">DSM 15929</strain>
    </source>
</reference>
<dbReference type="Pfam" id="PF00300">
    <property type="entry name" value="His_Phos_1"/>
    <property type="match status" value="1"/>
</dbReference>
<dbReference type="GO" id="GO:0005737">
    <property type="term" value="C:cytoplasm"/>
    <property type="evidence" value="ECO:0007669"/>
    <property type="project" value="TreeGrafter"/>
</dbReference>